<reference evidence="4" key="1">
    <citation type="journal article" date="2023" name="Mol. Phylogenet. Evol.">
        <title>Genome-scale phylogeny and comparative genomics of the fungal order Sordariales.</title>
        <authorList>
            <person name="Hensen N."/>
            <person name="Bonometti L."/>
            <person name="Westerberg I."/>
            <person name="Brannstrom I.O."/>
            <person name="Guillou S."/>
            <person name="Cros-Aarteil S."/>
            <person name="Calhoun S."/>
            <person name="Haridas S."/>
            <person name="Kuo A."/>
            <person name="Mondo S."/>
            <person name="Pangilinan J."/>
            <person name="Riley R."/>
            <person name="LaButti K."/>
            <person name="Andreopoulos B."/>
            <person name="Lipzen A."/>
            <person name="Chen C."/>
            <person name="Yan M."/>
            <person name="Daum C."/>
            <person name="Ng V."/>
            <person name="Clum A."/>
            <person name="Steindorff A."/>
            <person name="Ohm R.A."/>
            <person name="Martin F."/>
            <person name="Silar P."/>
            <person name="Natvig D.O."/>
            <person name="Lalanne C."/>
            <person name="Gautier V."/>
            <person name="Ament-Velasquez S.L."/>
            <person name="Kruys A."/>
            <person name="Hutchinson M.I."/>
            <person name="Powell A.J."/>
            <person name="Barry K."/>
            <person name="Miller A.N."/>
            <person name="Grigoriev I.V."/>
            <person name="Debuchy R."/>
            <person name="Gladieux P."/>
            <person name="Hiltunen Thoren M."/>
            <person name="Johannesson H."/>
        </authorList>
    </citation>
    <scope>NUCLEOTIDE SEQUENCE</scope>
    <source>
        <strain evidence="4">PSN293</strain>
    </source>
</reference>
<dbReference type="Pfam" id="PF05368">
    <property type="entry name" value="NmrA"/>
    <property type="match status" value="1"/>
</dbReference>
<comment type="caution">
    <text evidence="4">The sequence shown here is derived from an EMBL/GenBank/DDBJ whole genome shotgun (WGS) entry which is preliminary data.</text>
</comment>
<dbReference type="Gene3D" id="3.40.50.720">
    <property type="entry name" value="NAD(P)-binding Rossmann-like Domain"/>
    <property type="match status" value="1"/>
</dbReference>
<evidence type="ECO:0000256" key="2">
    <source>
        <dbReference type="ARBA" id="ARBA00023002"/>
    </source>
</evidence>
<dbReference type="EMBL" id="MU858172">
    <property type="protein sequence ID" value="KAK4210535.1"/>
    <property type="molecule type" value="Genomic_DNA"/>
</dbReference>
<dbReference type="PANTHER" id="PTHR47706">
    <property type="entry name" value="NMRA-LIKE FAMILY PROTEIN"/>
    <property type="match status" value="1"/>
</dbReference>
<dbReference type="InterPro" id="IPR051609">
    <property type="entry name" value="NmrA/Isoflavone_reductase-like"/>
</dbReference>
<proteinExistence type="predicted"/>
<name>A0AAN7B737_9PEZI</name>
<dbReference type="InterPro" id="IPR008030">
    <property type="entry name" value="NmrA-like"/>
</dbReference>
<dbReference type="InterPro" id="IPR045312">
    <property type="entry name" value="PCBER-like"/>
</dbReference>
<evidence type="ECO:0000256" key="1">
    <source>
        <dbReference type="ARBA" id="ARBA00022857"/>
    </source>
</evidence>
<dbReference type="PANTHER" id="PTHR47706:SF10">
    <property type="entry name" value="NMRA-LIKE DOMAIN-CONTAINING PROTEIN"/>
    <property type="match status" value="1"/>
</dbReference>
<keyword evidence="2" id="KW-0560">Oxidoreductase</keyword>
<gene>
    <name evidence="4" type="ORF">QBC37DRAFT_403327</name>
</gene>
<feature type="domain" description="NmrA-like" evidence="3">
    <location>
        <begin position="4"/>
        <end position="236"/>
    </location>
</feature>
<sequence>MAIQTVAVVGASGNVGKPVTQALIKAGFKVTAIARESSTSTQPEGANVKKADFSSVESLTKALEGQDAVVITVASAAVGEQNPIIDAAIKAGAKRIIPSEFGHNPAKIKHQTLNTLLGGKHKTLEYLIEQTKAHPATSWTGIATEPFFDWGLSAGLFGLDLKNKTIKVYDSGNQTVATSRLAFVADAVVSVLQRESETANQYISVAEFIVTQNQVKKIIEEELGAEFQVIPVKTSDLEEAGKAAIAQGNYGASFVPFLLAYNFGDSHGHGYKAEDADNEKLGLKAINSADVKQAVKDWLKTQTY</sequence>
<dbReference type="CDD" id="cd05259">
    <property type="entry name" value="PCBER_SDR_a"/>
    <property type="match status" value="1"/>
</dbReference>
<dbReference type="InterPro" id="IPR036291">
    <property type="entry name" value="NAD(P)-bd_dom_sf"/>
</dbReference>
<dbReference type="SUPFAM" id="SSF51735">
    <property type="entry name" value="NAD(P)-binding Rossmann-fold domains"/>
    <property type="match status" value="1"/>
</dbReference>
<dbReference type="Gene3D" id="3.90.25.10">
    <property type="entry name" value="UDP-galactose 4-epimerase, domain 1"/>
    <property type="match status" value="1"/>
</dbReference>
<evidence type="ECO:0000259" key="3">
    <source>
        <dbReference type="Pfam" id="PF05368"/>
    </source>
</evidence>
<evidence type="ECO:0000313" key="5">
    <source>
        <dbReference type="Proteomes" id="UP001301769"/>
    </source>
</evidence>
<accession>A0AAN7B737</accession>
<keyword evidence="5" id="KW-1185">Reference proteome</keyword>
<dbReference type="Proteomes" id="UP001301769">
    <property type="component" value="Unassembled WGS sequence"/>
</dbReference>
<keyword evidence="1" id="KW-0521">NADP</keyword>
<evidence type="ECO:0000313" key="4">
    <source>
        <dbReference type="EMBL" id="KAK4210535.1"/>
    </source>
</evidence>
<protein>
    <recommendedName>
        <fullName evidence="3">NmrA-like domain-containing protein</fullName>
    </recommendedName>
</protein>
<reference evidence="4" key="2">
    <citation type="submission" date="2023-05" db="EMBL/GenBank/DDBJ databases">
        <authorList>
            <consortium name="Lawrence Berkeley National Laboratory"/>
            <person name="Steindorff A."/>
            <person name="Hensen N."/>
            <person name="Bonometti L."/>
            <person name="Westerberg I."/>
            <person name="Brannstrom I.O."/>
            <person name="Guillou S."/>
            <person name="Cros-Aarteil S."/>
            <person name="Calhoun S."/>
            <person name="Haridas S."/>
            <person name="Kuo A."/>
            <person name="Mondo S."/>
            <person name="Pangilinan J."/>
            <person name="Riley R."/>
            <person name="Labutti K."/>
            <person name="Andreopoulos B."/>
            <person name="Lipzen A."/>
            <person name="Chen C."/>
            <person name="Yanf M."/>
            <person name="Daum C."/>
            <person name="Ng V."/>
            <person name="Clum A."/>
            <person name="Ohm R."/>
            <person name="Martin F."/>
            <person name="Silar P."/>
            <person name="Natvig D."/>
            <person name="Lalanne C."/>
            <person name="Gautier V."/>
            <person name="Ament-Velasquez S.L."/>
            <person name="Kruys A."/>
            <person name="Hutchinson M.I."/>
            <person name="Powell A.J."/>
            <person name="Barry K."/>
            <person name="Miller A.N."/>
            <person name="Grigoriev I.V."/>
            <person name="Debuchy R."/>
            <person name="Gladieux P."/>
            <person name="Thoren M.H."/>
            <person name="Johannesson H."/>
        </authorList>
    </citation>
    <scope>NUCLEOTIDE SEQUENCE</scope>
    <source>
        <strain evidence="4">PSN293</strain>
    </source>
</reference>
<dbReference type="GO" id="GO:0016491">
    <property type="term" value="F:oxidoreductase activity"/>
    <property type="evidence" value="ECO:0007669"/>
    <property type="project" value="UniProtKB-KW"/>
</dbReference>
<dbReference type="AlphaFoldDB" id="A0AAN7B737"/>
<organism evidence="4 5">
    <name type="scientific">Rhypophila decipiens</name>
    <dbReference type="NCBI Taxonomy" id="261697"/>
    <lineage>
        <taxon>Eukaryota</taxon>
        <taxon>Fungi</taxon>
        <taxon>Dikarya</taxon>
        <taxon>Ascomycota</taxon>
        <taxon>Pezizomycotina</taxon>
        <taxon>Sordariomycetes</taxon>
        <taxon>Sordariomycetidae</taxon>
        <taxon>Sordariales</taxon>
        <taxon>Naviculisporaceae</taxon>
        <taxon>Rhypophila</taxon>
    </lineage>
</organism>